<dbReference type="Proteomes" id="UP000184211">
    <property type="component" value="Unassembled WGS sequence"/>
</dbReference>
<reference evidence="2" key="1">
    <citation type="submission" date="2016-11" db="EMBL/GenBank/DDBJ databases">
        <authorList>
            <person name="Varghese N."/>
            <person name="Submissions S."/>
        </authorList>
    </citation>
    <scope>NUCLEOTIDE SEQUENCE [LARGE SCALE GENOMIC DNA]</scope>
    <source>
        <strain evidence="2">DSM 28223</strain>
    </source>
</reference>
<evidence type="ECO:0000313" key="1">
    <source>
        <dbReference type="EMBL" id="SHG77650.1"/>
    </source>
</evidence>
<name>A0A1M5MJV8_9RHOB</name>
<organism evidence="1 2">
    <name type="scientific">Cognatishimia maritima</name>
    <dbReference type="NCBI Taxonomy" id="870908"/>
    <lineage>
        <taxon>Bacteria</taxon>
        <taxon>Pseudomonadati</taxon>
        <taxon>Pseudomonadota</taxon>
        <taxon>Alphaproteobacteria</taxon>
        <taxon>Rhodobacterales</taxon>
        <taxon>Paracoccaceae</taxon>
        <taxon>Cognatishimia</taxon>
    </lineage>
</organism>
<keyword evidence="2" id="KW-1185">Reference proteome</keyword>
<proteinExistence type="predicted"/>
<dbReference type="AlphaFoldDB" id="A0A1M5MJV8"/>
<evidence type="ECO:0008006" key="3">
    <source>
        <dbReference type="Google" id="ProtNLM"/>
    </source>
</evidence>
<sequence>MIEDALKAAGLTIFGGFHPHQDPWFDDYLTALLIGPDEPRFWHHFTQQHEYRDGLPDAMDRYSKRVLNVIAAEHNGKALYPSDGPPYPPFIQWALSSGCAQSPVGLLVSDKAGLFASFRGILALPNPLDLPIATHSPCATCTEQPCRTACPIGALTPAGYDVAACKAYLRTEAGQPCLSGCKVRLSCPASQKFGRLQAQSRFHMKAFLGE</sequence>
<dbReference type="OrthoDB" id="8279740at2"/>
<dbReference type="STRING" id="870908.SAMN04488044_1257"/>
<protein>
    <recommendedName>
        <fullName evidence="3">4Fe-4S ferredoxin-type domain-containing protein</fullName>
    </recommendedName>
</protein>
<accession>A0A1M5MJV8</accession>
<evidence type="ECO:0000313" key="2">
    <source>
        <dbReference type="Proteomes" id="UP000184211"/>
    </source>
</evidence>
<dbReference type="RefSeq" id="WP_072791788.1">
    <property type="nucleotide sequence ID" value="NZ_FQWM01000002.1"/>
</dbReference>
<dbReference type="EMBL" id="FQWM01000002">
    <property type="protein sequence ID" value="SHG77650.1"/>
    <property type="molecule type" value="Genomic_DNA"/>
</dbReference>
<gene>
    <name evidence="1" type="ORF">SAMN04488044_1257</name>
</gene>